<name>A0ABT9H545_9SPHN</name>
<evidence type="ECO:0000313" key="4">
    <source>
        <dbReference type="Proteomes" id="UP001235664"/>
    </source>
</evidence>
<dbReference type="Pfam" id="PF07238">
    <property type="entry name" value="PilZ"/>
    <property type="match status" value="1"/>
</dbReference>
<feature type="compositionally biased region" description="Basic and acidic residues" evidence="1">
    <location>
        <begin position="1"/>
        <end position="19"/>
    </location>
</feature>
<dbReference type="RefSeq" id="WP_305928574.1">
    <property type="nucleotide sequence ID" value="NZ_JAVAIL010000001.1"/>
</dbReference>
<keyword evidence="4" id="KW-1185">Reference proteome</keyword>
<organism evidence="3 4">
    <name type="scientific">Qipengyuania benthica</name>
    <dbReference type="NCBI Taxonomy" id="3067651"/>
    <lineage>
        <taxon>Bacteria</taxon>
        <taxon>Pseudomonadati</taxon>
        <taxon>Pseudomonadota</taxon>
        <taxon>Alphaproteobacteria</taxon>
        <taxon>Sphingomonadales</taxon>
        <taxon>Erythrobacteraceae</taxon>
        <taxon>Qipengyuania</taxon>
    </lineage>
</organism>
<sequence length="109" mass="12407">MDIEKPESSNQRREPRHEVQVAGRYRSRIGSSRDIWIKDISETGCRFFDRFSVLPIDTAITFRVGTIGPIAAKVRWREKSVVGIEFETPLHPSVLQHIVETMDEPGEGG</sequence>
<dbReference type="SUPFAM" id="SSF141371">
    <property type="entry name" value="PilZ domain-like"/>
    <property type="match status" value="1"/>
</dbReference>
<evidence type="ECO:0000256" key="1">
    <source>
        <dbReference type="SAM" id="MobiDB-lite"/>
    </source>
</evidence>
<evidence type="ECO:0000313" key="3">
    <source>
        <dbReference type="EMBL" id="MDP4538439.1"/>
    </source>
</evidence>
<gene>
    <name evidence="3" type="ORF">Q9K01_02200</name>
</gene>
<accession>A0ABT9H545</accession>
<dbReference type="Proteomes" id="UP001235664">
    <property type="component" value="Unassembled WGS sequence"/>
</dbReference>
<comment type="caution">
    <text evidence="3">The sequence shown here is derived from an EMBL/GenBank/DDBJ whole genome shotgun (WGS) entry which is preliminary data.</text>
</comment>
<feature type="domain" description="PilZ" evidence="2">
    <location>
        <begin position="10"/>
        <end position="100"/>
    </location>
</feature>
<reference evidence="3 4" key="1">
    <citation type="submission" date="2023-08" db="EMBL/GenBank/DDBJ databases">
        <title>genomic of DY56.</title>
        <authorList>
            <person name="Wang Y."/>
        </authorList>
    </citation>
    <scope>NUCLEOTIDE SEQUENCE [LARGE SCALE GENOMIC DNA]</scope>
    <source>
        <strain evidence="3 4">DY56-A-20</strain>
    </source>
</reference>
<protein>
    <submittedName>
        <fullName evidence="3">PilZ domain-containing protein</fullName>
    </submittedName>
</protein>
<proteinExistence type="predicted"/>
<feature type="region of interest" description="Disordered" evidence="1">
    <location>
        <begin position="1"/>
        <end position="21"/>
    </location>
</feature>
<dbReference type="InterPro" id="IPR009875">
    <property type="entry name" value="PilZ_domain"/>
</dbReference>
<dbReference type="EMBL" id="JAVAIL010000001">
    <property type="protein sequence ID" value="MDP4538439.1"/>
    <property type="molecule type" value="Genomic_DNA"/>
</dbReference>
<evidence type="ECO:0000259" key="2">
    <source>
        <dbReference type="Pfam" id="PF07238"/>
    </source>
</evidence>